<dbReference type="SUPFAM" id="SSF103473">
    <property type="entry name" value="MFS general substrate transporter"/>
    <property type="match status" value="1"/>
</dbReference>
<dbReference type="PROSITE" id="PS50850">
    <property type="entry name" value="MFS"/>
    <property type="match status" value="1"/>
</dbReference>
<evidence type="ECO:0000256" key="4">
    <source>
        <dbReference type="ARBA" id="ARBA00022989"/>
    </source>
</evidence>
<reference evidence="8 9" key="1">
    <citation type="submission" date="2020-03" db="EMBL/GenBank/DDBJ databases">
        <title>Genomic Encyclopedia of Type Strains, Phase IV (KMG-IV): sequencing the most valuable type-strain genomes for metagenomic binning, comparative biology and taxonomic classification.</title>
        <authorList>
            <person name="Goeker M."/>
        </authorList>
    </citation>
    <scope>NUCLEOTIDE SEQUENCE [LARGE SCALE GENOMIC DNA]</scope>
    <source>
        <strain evidence="8 9">DSM 24233</strain>
    </source>
</reference>
<proteinExistence type="predicted"/>
<evidence type="ECO:0000313" key="8">
    <source>
        <dbReference type="EMBL" id="NJB68147.1"/>
    </source>
</evidence>
<dbReference type="GO" id="GO:0022857">
    <property type="term" value="F:transmembrane transporter activity"/>
    <property type="evidence" value="ECO:0007669"/>
    <property type="project" value="InterPro"/>
</dbReference>
<keyword evidence="4 6" id="KW-1133">Transmembrane helix</keyword>
<feature type="transmembrane region" description="Helical" evidence="6">
    <location>
        <begin position="166"/>
        <end position="186"/>
    </location>
</feature>
<keyword evidence="5 6" id="KW-0472">Membrane</keyword>
<accession>A0A846QLT1</accession>
<dbReference type="InterPro" id="IPR011701">
    <property type="entry name" value="MFS"/>
</dbReference>
<protein>
    <submittedName>
        <fullName evidence="8">MFS family permease</fullName>
    </submittedName>
</protein>
<feature type="transmembrane region" description="Helical" evidence="6">
    <location>
        <begin position="136"/>
        <end position="154"/>
    </location>
</feature>
<dbReference type="InterPro" id="IPR020846">
    <property type="entry name" value="MFS_dom"/>
</dbReference>
<dbReference type="Gene3D" id="1.20.1250.20">
    <property type="entry name" value="MFS general substrate transporter like domains"/>
    <property type="match status" value="1"/>
</dbReference>
<sequence length="461" mass="48070">MSGNEASRRRGVLFAVTATQFAVPFMLSAIAVALPVIGHDFGARAVELGLVESAYIATASMLLLPFARASDMFGRGFVFVCGVTTFTVASLLLALAQSIELFIGLRVLQGVGSSAQIATGLAIISEVFPREERGRAIGLSVAGVYVGLSAGPYLGGLVTTHLGWRWVFLLGMAACLVALIMAVRGLDVHPRKGDGTRFDWGGLVTSAAGFGLVVFGSAEWGGVPGKVMVLCGLALLGVFAWWERRAEAPLLDMGLLATNRSFAYASAVQFINYAATFGVTFLTSLYLQTVLGMTPGQAGALLIVQPLVMASLAPVSGRMADRLPPHRVATVGMALGTLGLLLALRFGPSTEPWWVMLVLAFFGMGTALFATPNMSVIMGSVTPRHYAMASAMTGGMRTAGMTASIVCIGFVLSSVMGDAAVSAATSGAYLRAMHVALSGFVMLSAVGVLLSLRAPMPERAE</sequence>
<feature type="transmembrane region" description="Helical" evidence="6">
    <location>
        <begin position="43"/>
        <end position="64"/>
    </location>
</feature>
<gene>
    <name evidence="8" type="ORF">GGQ74_001820</name>
</gene>
<comment type="caution">
    <text evidence="8">The sequence shown here is derived from an EMBL/GenBank/DDBJ whole genome shotgun (WGS) entry which is preliminary data.</text>
</comment>
<comment type="subcellular location">
    <subcellularLocation>
        <location evidence="1">Membrane</location>
        <topology evidence="1">Multi-pass membrane protein</topology>
    </subcellularLocation>
</comment>
<evidence type="ECO:0000256" key="1">
    <source>
        <dbReference type="ARBA" id="ARBA00004141"/>
    </source>
</evidence>
<dbReference type="EMBL" id="JAATJA010000002">
    <property type="protein sequence ID" value="NJB68147.1"/>
    <property type="molecule type" value="Genomic_DNA"/>
</dbReference>
<keyword evidence="9" id="KW-1185">Reference proteome</keyword>
<evidence type="ECO:0000259" key="7">
    <source>
        <dbReference type="PROSITE" id="PS50850"/>
    </source>
</evidence>
<dbReference type="PANTHER" id="PTHR42718:SF9">
    <property type="entry name" value="MAJOR FACILITATOR SUPERFAMILY MULTIDRUG TRANSPORTER MFSC"/>
    <property type="match status" value="1"/>
</dbReference>
<evidence type="ECO:0000256" key="3">
    <source>
        <dbReference type="ARBA" id="ARBA00022692"/>
    </source>
</evidence>
<feature type="transmembrane region" description="Helical" evidence="6">
    <location>
        <begin position="198"/>
        <end position="217"/>
    </location>
</feature>
<dbReference type="InterPro" id="IPR036259">
    <property type="entry name" value="MFS_trans_sf"/>
</dbReference>
<evidence type="ECO:0000256" key="6">
    <source>
        <dbReference type="SAM" id="Phobius"/>
    </source>
</evidence>
<organism evidence="8 9">
    <name type="scientific">Desulfobaculum xiamenense</name>
    <dbReference type="NCBI Taxonomy" id="995050"/>
    <lineage>
        <taxon>Bacteria</taxon>
        <taxon>Pseudomonadati</taxon>
        <taxon>Thermodesulfobacteriota</taxon>
        <taxon>Desulfovibrionia</taxon>
        <taxon>Desulfovibrionales</taxon>
        <taxon>Desulfovibrionaceae</taxon>
        <taxon>Desulfobaculum</taxon>
    </lineage>
</organism>
<keyword evidence="2" id="KW-0813">Transport</keyword>
<dbReference type="Gene3D" id="1.20.1720.10">
    <property type="entry name" value="Multidrug resistance protein D"/>
    <property type="match status" value="1"/>
</dbReference>
<dbReference type="AlphaFoldDB" id="A0A846QLT1"/>
<keyword evidence="3 6" id="KW-0812">Transmembrane</keyword>
<dbReference type="Proteomes" id="UP000580856">
    <property type="component" value="Unassembled WGS sequence"/>
</dbReference>
<feature type="transmembrane region" description="Helical" evidence="6">
    <location>
        <begin position="328"/>
        <end position="347"/>
    </location>
</feature>
<evidence type="ECO:0000313" key="9">
    <source>
        <dbReference type="Proteomes" id="UP000580856"/>
    </source>
</evidence>
<feature type="transmembrane region" description="Helical" evidence="6">
    <location>
        <begin position="262"/>
        <end position="286"/>
    </location>
</feature>
<name>A0A846QLT1_9BACT</name>
<dbReference type="Pfam" id="PF07690">
    <property type="entry name" value="MFS_1"/>
    <property type="match status" value="1"/>
</dbReference>
<dbReference type="CDD" id="cd17321">
    <property type="entry name" value="MFS_MMR_MDR_like"/>
    <property type="match status" value="1"/>
</dbReference>
<feature type="transmembrane region" description="Helical" evidence="6">
    <location>
        <begin position="76"/>
        <end position="96"/>
    </location>
</feature>
<feature type="transmembrane region" description="Helical" evidence="6">
    <location>
        <begin position="398"/>
        <end position="416"/>
    </location>
</feature>
<dbReference type="GO" id="GO:0016020">
    <property type="term" value="C:membrane"/>
    <property type="evidence" value="ECO:0007669"/>
    <property type="project" value="UniProtKB-SubCell"/>
</dbReference>
<feature type="transmembrane region" description="Helical" evidence="6">
    <location>
        <begin position="12"/>
        <end position="37"/>
    </location>
</feature>
<dbReference type="RefSeq" id="WP_167941240.1">
    <property type="nucleotide sequence ID" value="NZ_JAATJA010000002.1"/>
</dbReference>
<evidence type="ECO:0000256" key="2">
    <source>
        <dbReference type="ARBA" id="ARBA00022448"/>
    </source>
</evidence>
<feature type="transmembrane region" description="Helical" evidence="6">
    <location>
        <begin position="102"/>
        <end position="124"/>
    </location>
</feature>
<feature type="transmembrane region" description="Helical" evidence="6">
    <location>
        <begin position="298"/>
        <end position="316"/>
    </location>
</feature>
<dbReference type="PANTHER" id="PTHR42718">
    <property type="entry name" value="MAJOR FACILITATOR SUPERFAMILY MULTIDRUG TRANSPORTER MFSC"/>
    <property type="match status" value="1"/>
</dbReference>
<feature type="domain" description="Major facilitator superfamily (MFS) profile" evidence="7">
    <location>
        <begin position="12"/>
        <end position="459"/>
    </location>
</feature>
<dbReference type="PRINTS" id="PR01036">
    <property type="entry name" value="TCRTETB"/>
</dbReference>
<feature type="transmembrane region" description="Helical" evidence="6">
    <location>
        <begin position="353"/>
        <end position="377"/>
    </location>
</feature>
<feature type="transmembrane region" description="Helical" evidence="6">
    <location>
        <begin position="223"/>
        <end position="242"/>
    </location>
</feature>
<feature type="transmembrane region" description="Helical" evidence="6">
    <location>
        <begin position="428"/>
        <end position="452"/>
    </location>
</feature>
<evidence type="ECO:0000256" key="5">
    <source>
        <dbReference type="ARBA" id="ARBA00023136"/>
    </source>
</evidence>